<accession>A0AAD7MD90</accession>
<reference evidence="2" key="1">
    <citation type="submission" date="2023-03" db="EMBL/GenBank/DDBJ databases">
        <title>Massive genome expansion in bonnet fungi (Mycena s.s.) driven by repeated elements and novel gene families across ecological guilds.</title>
        <authorList>
            <consortium name="Lawrence Berkeley National Laboratory"/>
            <person name="Harder C.B."/>
            <person name="Miyauchi S."/>
            <person name="Viragh M."/>
            <person name="Kuo A."/>
            <person name="Thoen E."/>
            <person name="Andreopoulos B."/>
            <person name="Lu D."/>
            <person name="Skrede I."/>
            <person name="Drula E."/>
            <person name="Henrissat B."/>
            <person name="Morin E."/>
            <person name="Kohler A."/>
            <person name="Barry K."/>
            <person name="LaButti K."/>
            <person name="Morin E."/>
            <person name="Salamov A."/>
            <person name="Lipzen A."/>
            <person name="Mereny Z."/>
            <person name="Hegedus B."/>
            <person name="Baldrian P."/>
            <person name="Stursova M."/>
            <person name="Weitz H."/>
            <person name="Taylor A."/>
            <person name="Grigoriev I.V."/>
            <person name="Nagy L.G."/>
            <person name="Martin F."/>
            <person name="Kauserud H."/>
        </authorList>
    </citation>
    <scope>NUCLEOTIDE SEQUENCE</scope>
    <source>
        <strain evidence="2">CBHHK182m</strain>
    </source>
</reference>
<dbReference type="Proteomes" id="UP001215598">
    <property type="component" value="Unassembled WGS sequence"/>
</dbReference>
<keyword evidence="3" id="KW-1185">Reference proteome</keyword>
<dbReference type="Gene3D" id="3.40.630.30">
    <property type="match status" value="1"/>
</dbReference>
<dbReference type="InterPro" id="IPR055100">
    <property type="entry name" value="GNAT_LYC1-like"/>
</dbReference>
<organism evidence="2 3">
    <name type="scientific">Mycena metata</name>
    <dbReference type="NCBI Taxonomy" id="1033252"/>
    <lineage>
        <taxon>Eukaryota</taxon>
        <taxon>Fungi</taxon>
        <taxon>Dikarya</taxon>
        <taxon>Basidiomycota</taxon>
        <taxon>Agaricomycotina</taxon>
        <taxon>Agaricomycetes</taxon>
        <taxon>Agaricomycetidae</taxon>
        <taxon>Agaricales</taxon>
        <taxon>Marasmiineae</taxon>
        <taxon>Mycenaceae</taxon>
        <taxon>Mycena</taxon>
    </lineage>
</organism>
<evidence type="ECO:0000313" key="2">
    <source>
        <dbReference type="EMBL" id="KAJ7711924.1"/>
    </source>
</evidence>
<dbReference type="PANTHER" id="PTHR34815:SF2">
    <property type="entry name" value="N-ACETYLTRANSFERASE DOMAIN-CONTAINING PROTEIN"/>
    <property type="match status" value="1"/>
</dbReference>
<evidence type="ECO:0000259" key="1">
    <source>
        <dbReference type="Pfam" id="PF22998"/>
    </source>
</evidence>
<sequence>MTVDHSTLSIYPATPAQISEARRRTWSEWGKGLTLQEHLASDAAQDLLEGSRDGRLITWVLAPRDNSQTLDFKCSCETFKRTALVVNPASASVETVTCYAIASVFTPPENRGQGFARHMMRLMHWVVADEALLPSGDFPAVWGEPPCKVNGLRNGRFSTLWSDVGDFYSTCGPVPGTQDGWTIRGRSTTAWDLDACSFPDSTAGDSTAGDWTWLDDCGVVKLWEEDSEKIRRDVEQIHAGLTFTCLPSHGVASFQHRSLDIFSDRLDNPLRIWGVVSPDRSTYATWMMDPRPPAPRTLTVSRLRVEPSDFDALLGRVFEIAKKYDVERIEIWSLPSELEVVARQLGATTYLREEHLPAFKWYGKEREADVSWAFNERFGWC</sequence>
<dbReference type="Pfam" id="PF22998">
    <property type="entry name" value="GNAT_LYC1-like"/>
    <property type="match status" value="1"/>
</dbReference>
<dbReference type="EMBL" id="JARKIB010000382">
    <property type="protein sequence ID" value="KAJ7711924.1"/>
    <property type="molecule type" value="Genomic_DNA"/>
</dbReference>
<proteinExistence type="predicted"/>
<protein>
    <recommendedName>
        <fullName evidence="1">LYC1 C-terminal domain-containing protein</fullName>
    </recommendedName>
</protein>
<gene>
    <name evidence="2" type="ORF">B0H16DRAFT_1627155</name>
</gene>
<dbReference type="PANTHER" id="PTHR34815">
    <property type="entry name" value="LYSINE ACETYLTRANSFERASE"/>
    <property type="match status" value="1"/>
</dbReference>
<name>A0AAD7MD90_9AGAR</name>
<dbReference type="InterPro" id="IPR053013">
    <property type="entry name" value="LAT"/>
</dbReference>
<dbReference type="AlphaFoldDB" id="A0AAD7MD90"/>
<comment type="caution">
    <text evidence="2">The sequence shown here is derived from an EMBL/GenBank/DDBJ whole genome shotgun (WGS) entry which is preliminary data.</text>
</comment>
<feature type="domain" description="LYC1 C-terminal" evidence="1">
    <location>
        <begin position="197"/>
        <end position="381"/>
    </location>
</feature>
<evidence type="ECO:0000313" key="3">
    <source>
        <dbReference type="Proteomes" id="UP001215598"/>
    </source>
</evidence>